<dbReference type="AlphaFoldDB" id="A0A419ABA8"/>
<proteinExistence type="predicted"/>
<feature type="region of interest" description="Disordered" evidence="1">
    <location>
        <begin position="69"/>
        <end position="94"/>
    </location>
</feature>
<accession>A0A419ABA8</accession>
<evidence type="ECO:0000256" key="1">
    <source>
        <dbReference type="SAM" id="MobiDB-lite"/>
    </source>
</evidence>
<name>A0A419ABA8_9RHOB</name>
<protein>
    <submittedName>
        <fullName evidence="2">Uncharacterized protein</fullName>
    </submittedName>
</protein>
<evidence type="ECO:0000313" key="2">
    <source>
        <dbReference type="EMBL" id="RJL20746.1"/>
    </source>
</evidence>
<keyword evidence="3" id="KW-1185">Reference proteome</keyword>
<dbReference type="EMBL" id="QZEW01000008">
    <property type="protein sequence ID" value="RJL20746.1"/>
    <property type="molecule type" value="Genomic_DNA"/>
</dbReference>
<organism evidence="2 3">
    <name type="scientific">Paracoccus siganidrum</name>
    <dbReference type="NCBI Taxonomy" id="1276757"/>
    <lineage>
        <taxon>Bacteria</taxon>
        <taxon>Pseudomonadati</taxon>
        <taxon>Pseudomonadota</taxon>
        <taxon>Alphaproteobacteria</taxon>
        <taxon>Rhodobacterales</taxon>
        <taxon>Paracoccaceae</taxon>
        <taxon>Paracoccus</taxon>
    </lineage>
</organism>
<dbReference type="RefSeq" id="WP_119896628.1">
    <property type="nucleotide sequence ID" value="NZ_QNRC01000017.1"/>
</dbReference>
<gene>
    <name evidence="2" type="ORF">D3P05_02585</name>
</gene>
<sequence length="94" mass="10792">MTLQSDVQIETRRLWEWVSAAMNRYSENVAELLLLGRTELADFNEARDSLEGSLSRLEGLIRDEIDVAAQPEGPRRRGEGTGPRRREALAFREY</sequence>
<reference evidence="3" key="1">
    <citation type="submission" date="2018-09" db="EMBL/GenBank/DDBJ databases">
        <title>Paracoccus onubensis nov. sp. a moderate halophilic bacterium isolated from Gruta de las Maravillas (Aracena, Spain).</title>
        <authorList>
            <person name="Jurado V."/>
            <person name="Gutierrez-Patricio S."/>
            <person name="Gonzalez-Pimentel J.L."/>
            <person name="Miller A.Z."/>
            <person name="Laiz L."/>
            <person name="Saiz-Jimenez C."/>
        </authorList>
    </citation>
    <scope>NUCLEOTIDE SEQUENCE [LARGE SCALE GENOMIC DNA]</scope>
    <source>
        <strain evidence="3">DSM 26381</strain>
    </source>
</reference>
<feature type="compositionally biased region" description="Basic and acidic residues" evidence="1">
    <location>
        <begin position="73"/>
        <end position="94"/>
    </location>
</feature>
<dbReference type="Proteomes" id="UP000283587">
    <property type="component" value="Unassembled WGS sequence"/>
</dbReference>
<comment type="caution">
    <text evidence="2">The sequence shown here is derived from an EMBL/GenBank/DDBJ whole genome shotgun (WGS) entry which is preliminary data.</text>
</comment>
<evidence type="ECO:0000313" key="3">
    <source>
        <dbReference type="Proteomes" id="UP000283587"/>
    </source>
</evidence>